<accession>A0A058ZBW0</accession>
<dbReference type="GO" id="GO:0030833">
    <property type="term" value="P:regulation of actin filament polymerization"/>
    <property type="evidence" value="ECO:0007669"/>
    <property type="project" value="InterPro"/>
</dbReference>
<keyword evidence="4 6" id="KW-0009">Actin-binding</keyword>
<dbReference type="GO" id="GO:0003779">
    <property type="term" value="F:actin binding"/>
    <property type="evidence" value="ECO:0007669"/>
    <property type="project" value="UniProtKB-KW"/>
</dbReference>
<keyword evidence="3 6" id="KW-0963">Cytoplasm</keyword>
<dbReference type="PANTHER" id="PTHR12391">
    <property type="entry name" value="ARP2/3 COMPLEX 21 KD SUBUNIT"/>
    <property type="match status" value="1"/>
</dbReference>
<evidence type="ECO:0000256" key="5">
    <source>
        <dbReference type="ARBA" id="ARBA00023212"/>
    </source>
</evidence>
<evidence type="ECO:0000256" key="1">
    <source>
        <dbReference type="ARBA" id="ARBA00004245"/>
    </source>
</evidence>
<comment type="function">
    <text evidence="6">Functions as component of the Arp2/3 complex which is involved in regulation of actin polymerization and together with an activating nucleation-promoting factor (NPF) mediates the formation of branched actin networks.</text>
</comment>
<evidence type="ECO:0000256" key="3">
    <source>
        <dbReference type="ARBA" id="ARBA00022490"/>
    </source>
</evidence>
<dbReference type="AlphaFoldDB" id="A0A058ZBW0"/>
<protein>
    <recommendedName>
        <fullName evidence="6">Actin-related protein 2/3 complex subunit 3</fullName>
    </recommendedName>
</protein>
<comment type="subunit">
    <text evidence="6">Component of the Arp2/3 complex.</text>
</comment>
<dbReference type="GO" id="GO:0034314">
    <property type="term" value="P:Arp2/3 complex-mediated actin nucleation"/>
    <property type="evidence" value="ECO:0007669"/>
    <property type="project" value="UniProtKB-UniRule"/>
</dbReference>
<comment type="subcellular location">
    <subcellularLocation>
        <location evidence="1 6">Cytoplasm</location>
        <location evidence="1 6">Cytoskeleton</location>
    </subcellularLocation>
</comment>
<dbReference type="GeneID" id="20527088"/>
<proteinExistence type="inferred from homology"/>
<dbReference type="InterPro" id="IPR036753">
    <property type="entry name" value="ARPC3_sf"/>
</dbReference>
<dbReference type="GO" id="GO:0005885">
    <property type="term" value="C:Arp2/3 protein complex"/>
    <property type="evidence" value="ECO:0007669"/>
    <property type="project" value="UniProtKB-UniRule"/>
</dbReference>
<dbReference type="STRING" id="691883.A0A058ZBW0"/>
<dbReference type="InterPro" id="IPR007204">
    <property type="entry name" value="ARPC3"/>
</dbReference>
<dbReference type="RefSeq" id="XP_009494539.1">
    <property type="nucleotide sequence ID" value="XM_009496264.1"/>
</dbReference>
<keyword evidence="8" id="KW-1185">Reference proteome</keyword>
<evidence type="ECO:0000256" key="2">
    <source>
        <dbReference type="ARBA" id="ARBA00010856"/>
    </source>
</evidence>
<dbReference type="Gene3D" id="1.10.1760.10">
    <property type="entry name" value="Actin-related protein 2/3 complex subunit 3"/>
    <property type="match status" value="1"/>
</dbReference>
<gene>
    <name evidence="7" type="ORF">H696_02363</name>
</gene>
<name>A0A058ZBW0_FONAL</name>
<comment type="similarity">
    <text evidence="2 6">Belongs to the ARPC3 family.</text>
</comment>
<dbReference type="eggNOG" id="KOG3155">
    <property type="taxonomic scope" value="Eukaryota"/>
</dbReference>
<dbReference type="SUPFAM" id="SSF69060">
    <property type="entry name" value="Arp2/3 complex 21 kDa subunit ARPC3"/>
    <property type="match status" value="1"/>
</dbReference>
<dbReference type="Proteomes" id="UP000030693">
    <property type="component" value="Unassembled WGS sequence"/>
</dbReference>
<evidence type="ECO:0000313" key="8">
    <source>
        <dbReference type="Proteomes" id="UP000030693"/>
    </source>
</evidence>
<keyword evidence="5 6" id="KW-0206">Cytoskeleton</keyword>
<dbReference type="OrthoDB" id="200404at2759"/>
<reference evidence="7" key="1">
    <citation type="submission" date="2013-04" db="EMBL/GenBank/DDBJ databases">
        <title>The Genome Sequence of Fonticula alba ATCC 38817.</title>
        <authorList>
            <consortium name="The Broad Institute Genomics Platform"/>
            <person name="Russ C."/>
            <person name="Cuomo C."/>
            <person name="Burger G."/>
            <person name="Gray M.W."/>
            <person name="Holland P.W.H."/>
            <person name="King N."/>
            <person name="Lang F.B.F."/>
            <person name="Roger A.J."/>
            <person name="Ruiz-Trillo I."/>
            <person name="Brown M."/>
            <person name="Walker B."/>
            <person name="Young S."/>
            <person name="Zeng Q."/>
            <person name="Gargeya S."/>
            <person name="Fitzgerald M."/>
            <person name="Haas B."/>
            <person name="Abouelleil A."/>
            <person name="Allen A.W."/>
            <person name="Alvarado L."/>
            <person name="Arachchi H.M."/>
            <person name="Berlin A.M."/>
            <person name="Chapman S.B."/>
            <person name="Gainer-Dewar J."/>
            <person name="Goldberg J."/>
            <person name="Griggs A."/>
            <person name="Gujja S."/>
            <person name="Hansen M."/>
            <person name="Howarth C."/>
            <person name="Imamovic A."/>
            <person name="Ireland A."/>
            <person name="Larimer J."/>
            <person name="McCowan C."/>
            <person name="Murphy C."/>
            <person name="Pearson M."/>
            <person name="Poon T.W."/>
            <person name="Priest M."/>
            <person name="Roberts A."/>
            <person name="Saif S."/>
            <person name="Shea T."/>
            <person name="Sisk P."/>
            <person name="Sykes S."/>
            <person name="Wortman J."/>
            <person name="Nusbaum C."/>
            <person name="Birren B."/>
        </authorList>
    </citation>
    <scope>NUCLEOTIDE SEQUENCE [LARGE SCALE GENOMIC DNA]</scope>
    <source>
        <strain evidence="7">ATCC 38817</strain>
    </source>
</reference>
<dbReference type="Pfam" id="PF04062">
    <property type="entry name" value="P21-Arc"/>
    <property type="match status" value="1"/>
</dbReference>
<evidence type="ECO:0000256" key="4">
    <source>
        <dbReference type="ARBA" id="ARBA00023203"/>
    </source>
</evidence>
<evidence type="ECO:0000313" key="7">
    <source>
        <dbReference type="EMBL" id="KCV71416.1"/>
    </source>
</evidence>
<dbReference type="OMA" id="TPSKWWL"/>
<evidence type="ECO:0000256" key="6">
    <source>
        <dbReference type="PIRNR" id="PIRNR016315"/>
    </source>
</evidence>
<dbReference type="EMBL" id="KB932203">
    <property type="protein sequence ID" value="KCV71416.1"/>
    <property type="molecule type" value="Genomic_DNA"/>
</dbReference>
<dbReference type="PIRSF" id="PIRSF016315">
    <property type="entry name" value="ARP2/3_P21-Arc"/>
    <property type="match status" value="1"/>
</dbReference>
<sequence>MPAYHSSFNAVSTEAHCQVVGNFPLLPLTTSSRGPAPSNPAGQMDIVDEAISIFRANVFYRNFEFQGNADRALCWIILYISDCLNIIQKSSSKIDANKRLLTAAADANFAIPGDGNFVFGALYQKPASPSDANLLRQYMSQLRHEVGTRLVSIVYGDADVPSKWWMCFTRRKFMNKSL</sequence>
<organism evidence="7">
    <name type="scientific">Fonticula alba</name>
    <name type="common">Slime mold</name>
    <dbReference type="NCBI Taxonomy" id="691883"/>
    <lineage>
        <taxon>Eukaryota</taxon>
        <taxon>Rotosphaerida</taxon>
        <taxon>Fonticulaceae</taxon>
        <taxon>Fonticula</taxon>
    </lineage>
</organism>